<dbReference type="Gene3D" id="3.40.50.300">
    <property type="entry name" value="P-loop containing nucleotide triphosphate hydrolases"/>
    <property type="match status" value="1"/>
</dbReference>
<evidence type="ECO:0008006" key="3">
    <source>
        <dbReference type="Google" id="ProtNLM"/>
    </source>
</evidence>
<proteinExistence type="predicted"/>
<name>A0A4R1NJS9_9RHOB</name>
<dbReference type="SUPFAM" id="SSF52540">
    <property type="entry name" value="P-loop containing nucleoside triphosphate hydrolases"/>
    <property type="match status" value="1"/>
</dbReference>
<organism evidence="1 2">
    <name type="scientific">Shimia isoporae</name>
    <dbReference type="NCBI Taxonomy" id="647720"/>
    <lineage>
        <taxon>Bacteria</taxon>
        <taxon>Pseudomonadati</taxon>
        <taxon>Pseudomonadota</taxon>
        <taxon>Alphaproteobacteria</taxon>
        <taxon>Rhodobacterales</taxon>
        <taxon>Roseobacteraceae</taxon>
    </lineage>
</organism>
<dbReference type="AlphaFoldDB" id="A0A4R1NJS9"/>
<dbReference type="EMBL" id="SMGR01000001">
    <property type="protein sequence ID" value="TCL08537.1"/>
    <property type="molecule type" value="Genomic_DNA"/>
</dbReference>
<sequence length="264" mass="29613">MIGLNRPLDTTNGVKLLGERNSGTNVLEHLLRQVPDLHLFPSLPMLTWRNTLGLHRPVSALWRYRAAQEETLDYWHKRALPHSGGWKHAAPTSDFHDQFLATQQPAVLVIIRHPAAWLRSMHRNPFHALTRVPTEFSAFIRHPWLCTERDGLSDRRLPDLPALYSKKLDGIARMLRTYSNSALIRFEDLQSAPVETLSVLGLPCPPSFELPETDLRAFAKDTLRKAETNRTVAANAGYDALSGPDAGFLKSALDGSPAMDLYPA</sequence>
<keyword evidence="2" id="KW-1185">Reference proteome</keyword>
<reference evidence="1 2" key="1">
    <citation type="submission" date="2019-03" db="EMBL/GenBank/DDBJ databases">
        <title>Genomic Encyclopedia of Archaeal and Bacterial Type Strains, Phase II (KMG-II): from individual species to whole genera.</title>
        <authorList>
            <person name="Goeker M."/>
        </authorList>
    </citation>
    <scope>NUCLEOTIDE SEQUENCE [LARGE SCALE GENOMIC DNA]</scope>
    <source>
        <strain evidence="1 2">DSM 26433</strain>
    </source>
</reference>
<gene>
    <name evidence="1" type="ORF">BXY66_0574</name>
</gene>
<dbReference type="OrthoDB" id="7840294at2"/>
<dbReference type="RefSeq" id="WP_132858650.1">
    <property type="nucleotide sequence ID" value="NZ_SMGR01000001.1"/>
</dbReference>
<protein>
    <recommendedName>
        <fullName evidence="3">Sulfotransferase family protein</fullName>
    </recommendedName>
</protein>
<evidence type="ECO:0000313" key="2">
    <source>
        <dbReference type="Proteomes" id="UP000295673"/>
    </source>
</evidence>
<dbReference type="InterPro" id="IPR027417">
    <property type="entry name" value="P-loop_NTPase"/>
</dbReference>
<dbReference type="Proteomes" id="UP000295673">
    <property type="component" value="Unassembled WGS sequence"/>
</dbReference>
<evidence type="ECO:0000313" key="1">
    <source>
        <dbReference type="EMBL" id="TCL08537.1"/>
    </source>
</evidence>
<comment type="caution">
    <text evidence="1">The sequence shown here is derived from an EMBL/GenBank/DDBJ whole genome shotgun (WGS) entry which is preliminary data.</text>
</comment>
<accession>A0A4R1NJS9</accession>